<comment type="catalytic activity">
    <reaction evidence="7 9">
        <text>L-arginyl-[protein] + NAD(+) = N(omega)-(ADP-D-ribosyl)-L-arginyl-[protein] + nicotinamide + H(+)</text>
        <dbReference type="Rhea" id="RHEA:19149"/>
        <dbReference type="Rhea" id="RHEA-COMP:10532"/>
        <dbReference type="Rhea" id="RHEA-COMP:15087"/>
        <dbReference type="ChEBI" id="CHEBI:15378"/>
        <dbReference type="ChEBI" id="CHEBI:17154"/>
        <dbReference type="ChEBI" id="CHEBI:29965"/>
        <dbReference type="ChEBI" id="CHEBI:57540"/>
        <dbReference type="ChEBI" id="CHEBI:142554"/>
        <dbReference type="EC" id="2.4.2.31"/>
    </reaction>
</comment>
<comment type="similarity">
    <text evidence="1 9">Belongs to the Arg-specific ADP-ribosyltransferase family.</text>
</comment>
<evidence type="ECO:0000313" key="11">
    <source>
        <dbReference type="EMBL" id="CAF3710436.1"/>
    </source>
</evidence>
<dbReference type="EMBL" id="CAJNOK010004342">
    <property type="protein sequence ID" value="CAF0934536.1"/>
    <property type="molecule type" value="Genomic_DNA"/>
</dbReference>
<dbReference type="InterPro" id="IPR019734">
    <property type="entry name" value="TPR_rpt"/>
</dbReference>
<reference evidence="10" key="1">
    <citation type="submission" date="2021-02" db="EMBL/GenBank/DDBJ databases">
        <authorList>
            <person name="Nowell W R."/>
        </authorList>
    </citation>
    <scope>NUCLEOTIDE SEQUENCE</scope>
</reference>
<proteinExistence type="inferred from homology"/>
<dbReference type="SUPFAM" id="SSF48452">
    <property type="entry name" value="TPR-like"/>
    <property type="match status" value="1"/>
</dbReference>
<dbReference type="InterPro" id="IPR000768">
    <property type="entry name" value="ART"/>
</dbReference>
<name>A0A8S2DMP7_9BILA</name>
<feature type="repeat" description="TPR" evidence="8">
    <location>
        <begin position="511"/>
        <end position="544"/>
    </location>
</feature>
<evidence type="ECO:0000256" key="1">
    <source>
        <dbReference type="ARBA" id="ARBA00009558"/>
    </source>
</evidence>
<dbReference type="PROSITE" id="PS50005">
    <property type="entry name" value="TPR"/>
    <property type="match status" value="2"/>
</dbReference>
<dbReference type="InterPro" id="IPR011990">
    <property type="entry name" value="TPR-like_helical_dom_sf"/>
</dbReference>
<keyword evidence="6 8" id="KW-0802">TPR repeat</keyword>
<gene>
    <name evidence="10" type="ORF">OVA965_LOCUS11312</name>
    <name evidence="11" type="ORF">TMI583_LOCUS11308</name>
</gene>
<dbReference type="Pfam" id="PF01129">
    <property type="entry name" value="ART"/>
    <property type="match status" value="1"/>
</dbReference>
<evidence type="ECO:0000256" key="3">
    <source>
        <dbReference type="ARBA" id="ARBA00022679"/>
    </source>
</evidence>
<keyword evidence="5" id="KW-0677">Repeat</keyword>
<dbReference type="GO" id="GO:0016779">
    <property type="term" value="F:nucleotidyltransferase activity"/>
    <property type="evidence" value="ECO:0007669"/>
    <property type="project" value="UniProtKB-KW"/>
</dbReference>
<dbReference type="PROSITE" id="PS51996">
    <property type="entry name" value="TR_MART"/>
    <property type="match status" value="1"/>
</dbReference>
<dbReference type="Gene3D" id="1.25.40.10">
    <property type="entry name" value="Tetratricopeptide repeat domain"/>
    <property type="match status" value="2"/>
</dbReference>
<dbReference type="EMBL" id="CAJOBA010004344">
    <property type="protein sequence ID" value="CAF3710436.1"/>
    <property type="molecule type" value="Genomic_DNA"/>
</dbReference>
<sequence>MTEFNLSSTRLNEIQNHDDFQVVWFCSDNNVPNELTNFVDYLKKCHSFETCDNYIKGFQSERKILLVLIYLFDHTSYFNDLSQIQSIYVLERNTRNVKYEKQKYSKLIDIFTDEHTLIERLRQDILLTYRNDLPISISRLDEINSERSLTSLDKNTLMFLWNQFFTDYLINFPHTDMNQLKNDMVEQCQLEYKNNQVQLTNIDYFVNNCTNDNALNWYTKDSFLYRLLNKAFRTQNIHLICKFQYFTILLYKQLKELSIKQQQENYMKLFRGQILSRNDLEKLESNVGHLISVNTIMSTTRKEDVARAFIIGAKAGVIFQINVESTKKNILHPFADISHFSSNPDEEEILFFSGTVFHIDSVEKESDSTWIVKLTLKNETIEQIKQIMDGLAKQLSNTTYLHHLFMKTDDFNLFRKYYRILTNKSIPLKDIFTSMTDINLHYLISNLDNYEKTIEYYKKLLSNKQFVDNSKFIVLNIIIGYNYFHLFEYDNALLHYAIAFSLLDDNNCLTGELYNHLGDLWREMNDFKGALSCYERSLNILNDHSVQDRYVARIFRKISDIHRKQDHWKDASLYEKRADQIDEHYRSRSELDFDKSLKHYQNKLNNKLDLPTLQHVNILYSIGVCFMKKGDYGQALQNLLQAKQLLKDSLPSNNRFVHIYSTLFESLALAYLFLRDYFNALTFWRKAIDIRTSLLN</sequence>
<dbReference type="SMART" id="SM00028">
    <property type="entry name" value="TPR"/>
    <property type="match status" value="4"/>
</dbReference>
<keyword evidence="3 9" id="KW-0808">Transferase</keyword>
<protein>
    <recommendedName>
        <fullName evidence="9">NAD(P)(+)--arginine ADP-ribosyltransferase</fullName>
        <ecNumber evidence="9">2.4.2.31</ecNumber>
    </recommendedName>
    <alternativeName>
        <fullName evidence="9">Mono(ADP-ribosyl)transferase</fullName>
    </alternativeName>
</protein>
<feature type="repeat" description="TPR" evidence="8">
    <location>
        <begin position="616"/>
        <end position="649"/>
    </location>
</feature>
<evidence type="ECO:0000313" key="10">
    <source>
        <dbReference type="EMBL" id="CAF0934536.1"/>
    </source>
</evidence>
<accession>A0A8S2DMP7</accession>
<keyword evidence="2 9" id="KW-0328">Glycosyltransferase</keyword>
<evidence type="ECO:0000256" key="4">
    <source>
        <dbReference type="ARBA" id="ARBA00022695"/>
    </source>
</evidence>
<dbReference type="GO" id="GO:0106274">
    <property type="term" value="F:NAD+-protein-arginine ADP-ribosyltransferase activity"/>
    <property type="evidence" value="ECO:0007669"/>
    <property type="project" value="UniProtKB-EC"/>
</dbReference>
<dbReference type="SUPFAM" id="SSF56399">
    <property type="entry name" value="ADP-ribosylation"/>
    <property type="match status" value="1"/>
</dbReference>
<dbReference type="Gene3D" id="3.90.176.10">
    <property type="entry name" value="Toxin ADP-ribosyltransferase, Chain A, domain 1"/>
    <property type="match status" value="1"/>
</dbReference>
<dbReference type="EC" id="2.4.2.31" evidence="9"/>
<evidence type="ECO:0000256" key="2">
    <source>
        <dbReference type="ARBA" id="ARBA00022676"/>
    </source>
</evidence>
<keyword evidence="9" id="KW-0521">NADP</keyword>
<evidence type="ECO:0000313" key="12">
    <source>
        <dbReference type="Proteomes" id="UP000677228"/>
    </source>
</evidence>
<dbReference type="PANTHER" id="PTHR45641:SF19">
    <property type="entry name" value="NEPHROCYSTIN-3"/>
    <property type="match status" value="1"/>
</dbReference>
<evidence type="ECO:0000256" key="7">
    <source>
        <dbReference type="ARBA" id="ARBA00047597"/>
    </source>
</evidence>
<evidence type="ECO:0000256" key="5">
    <source>
        <dbReference type="ARBA" id="ARBA00022737"/>
    </source>
</evidence>
<dbReference type="Proteomes" id="UP000682733">
    <property type="component" value="Unassembled WGS sequence"/>
</dbReference>
<keyword evidence="9" id="KW-0520">NAD</keyword>
<evidence type="ECO:0000256" key="9">
    <source>
        <dbReference type="RuleBase" id="RU361228"/>
    </source>
</evidence>
<dbReference type="PANTHER" id="PTHR45641">
    <property type="entry name" value="TETRATRICOPEPTIDE REPEAT PROTEIN (AFU_ORTHOLOGUE AFUA_6G03870)"/>
    <property type="match status" value="1"/>
</dbReference>
<organism evidence="10 12">
    <name type="scientific">Didymodactylos carnosus</name>
    <dbReference type="NCBI Taxonomy" id="1234261"/>
    <lineage>
        <taxon>Eukaryota</taxon>
        <taxon>Metazoa</taxon>
        <taxon>Spiralia</taxon>
        <taxon>Gnathifera</taxon>
        <taxon>Rotifera</taxon>
        <taxon>Eurotatoria</taxon>
        <taxon>Bdelloidea</taxon>
        <taxon>Philodinida</taxon>
        <taxon>Philodinidae</taxon>
        <taxon>Didymodactylos</taxon>
    </lineage>
</organism>
<comment type="caution">
    <text evidence="10">The sequence shown here is derived from an EMBL/GenBank/DDBJ whole genome shotgun (WGS) entry which is preliminary data.</text>
</comment>
<evidence type="ECO:0000256" key="8">
    <source>
        <dbReference type="PROSITE-ProRule" id="PRU00339"/>
    </source>
</evidence>
<dbReference type="Proteomes" id="UP000677228">
    <property type="component" value="Unassembled WGS sequence"/>
</dbReference>
<evidence type="ECO:0000256" key="6">
    <source>
        <dbReference type="ARBA" id="ARBA00022803"/>
    </source>
</evidence>
<dbReference type="AlphaFoldDB" id="A0A8S2DMP7"/>
<keyword evidence="4" id="KW-0548">Nucleotidyltransferase</keyword>